<comment type="caution">
    <text evidence="2">The sequence shown here is derived from an EMBL/GenBank/DDBJ whole genome shotgun (WGS) entry which is preliminary data.</text>
</comment>
<reference evidence="2 3" key="1">
    <citation type="submission" date="2019-01" db="EMBL/GenBank/DDBJ databases">
        <title>Lactibacter flavus gen. nov., sp. nov., a novel bacterium of the family Propionibacteriaceae isolated from raw milk and dairy products.</title>
        <authorList>
            <person name="Huptas C."/>
            <person name="Wenning M."/>
            <person name="Breitenwieser F."/>
            <person name="Doll E."/>
            <person name="Von Neubeck M."/>
            <person name="Busse H.-J."/>
            <person name="Scherer S."/>
        </authorList>
    </citation>
    <scope>NUCLEOTIDE SEQUENCE [LARGE SCALE GENOMIC DNA]</scope>
    <source>
        <strain evidence="2 3">DSM 22130</strain>
    </source>
</reference>
<keyword evidence="3" id="KW-1185">Reference proteome</keyword>
<dbReference type="InterPro" id="IPR007138">
    <property type="entry name" value="ABM_dom"/>
</dbReference>
<protein>
    <submittedName>
        <fullName evidence="2">Antibiotic biosynthesis monooxygenase</fullName>
    </submittedName>
</protein>
<evidence type="ECO:0000259" key="1">
    <source>
        <dbReference type="Pfam" id="PF03992"/>
    </source>
</evidence>
<organism evidence="2 3">
    <name type="scientific">Propioniciclava tarda</name>
    <dbReference type="NCBI Taxonomy" id="433330"/>
    <lineage>
        <taxon>Bacteria</taxon>
        <taxon>Bacillati</taxon>
        <taxon>Actinomycetota</taxon>
        <taxon>Actinomycetes</taxon>
        <taxon>Propionibacteriales</taxon>
        <taxon>Propionibacteriaceae</taxon>
        <taxon>Propioniciclava</taxon>
    </lineage>
</organism>
<evidence type="ECO:0000313" key="2">
    <source>
        <dbReference type="EMBL" id="TBT94514.1"/>
    </source>
</evidence>
<evidence type="ECO:0000313" key="3">
    <source>
        <dbReference type="Proteomes" id="UP000291933"/>
    </source>
</evidence>
<name>A0A4Q9KJN2_PROTD</name>
<accession>A0A4Q9KJN2</accession>
<sequence>MLAVTRFRVEPEAEPGFVVAARAASDFYATRPGCEASDLVRNLDDPQLWALISRWADVGSYRRAFSGYEAKMILTPLLLLAIDEPGAYASPDAVGANLPRGG</sequence>
<keyword evidence="2" id="KW-0560">Oxidoreductase</keyword>
<keyword evidence="2" id="KW-0503">Monooxygenase</keyword>
<dbReference type="EMBL" id="SDMR01000012">
    <property type="protein sequence ID" value="TBT94514.1"/>
    <property type="molecule type" value="Genomic_DNA"/>
</dbReference>
<dbReference type="AlphaFoldDB" id="A0A4Q9KJN2"/>
<dbReference type="InterPro" id="IPR011008">
    <property type="entry name" value="Dimeric_a/b-barrel"/>
</dbReference>
<dbReference type="OrthoDB" id="5193042at2"/>
<dbReference type="GO" id="GO:0004497">
    <property type="term" value="F:monooxygenase activity"/>
    <property type="evidence" value="ECO:0007669"/>
    <property type="project" value="UniProtKB-KW"/>
</dbReference>
<dbReference type="Proteomes" id="UP000291933">
    <property type="component" value="Unassembled WGS sequence"/>
</dbReference>
<dbReference type="SUPFAM" id="SSF54909">
    <property type="entry name" value="Dimeric alpha+beta barrel"/>
    <property type="match status" value="1"/>
</dbReference>
<dbReference type="Gene3D" id="3.30.70.100">
    <property type="match status" value="1"/>
</dbReference>
<dbReference type="Pfam" id="PF03992">
    <property type="entry name" value="ABM"/>
    <property type="match status" value="1"/>
</dbReference>
<proteinExistence type="predicted"/>
<gene>
    <name evidence="2" type="ORF">ET996_09940</name>
</gene>
<feature type="domain" description="ABM" evidence="1">
    <location>
        <begin position="3"/>
        <end position="63"/>
    </location>
</feature>